<sequence length="413" mass="47032">MSLMEEIYLEPHHHFLIRTKYLFALNEPPLILDGALEIKNLRILRYGAYREIQKEVVGAKLIDLEDHILMPVLTNAHLHLELSALRFRIPPTGKFILWVRQVIKKRMELSPLEIKESATIAIKELLKEGVGIIGDVGNSALTLEPLSKSPLLGYLFQEIINFKGKKISLSPLKEFSNRLRLTYSAHAPYTVSPLLLQAIKAYCRKRKKLFVIHLAESKEEIQFLREGTGPIAELLKERNQWNEAFIPRGTTPVKYLDSLGVLDENTLAIHAIHLEEEDLKILSQRGVKICLCPRSNLYTGAGFPNLPQLLKYKLSLCLGTDSLASNDRLSLFEEMKTLLHFYPDTDPLLLLRIGSIYGAKILGFEDYGTIKEGAFANLVAISLSYPPSENPKEFARDFLFSEKEVKYRFYALN</sequence>
<dbReference type="InterPro" id="IPR011059">
    <property type="entry name" value="Metal-dep_hydrolase_composite"/>
</dbReference>
<organism evidence="3 4">
    <name type="scientific">Caldimicrobium thiodismutans</name>
    <dbReference type="NCBI Taxonomy" id="1653476"/>
    <lineage>
        <taxon>Bacteria</taxon>
        <taxon>Pseudomonadati</taxon>
        <taxon>Thermodesulfobacteriota</taxon>
        <taxon>Thermodesulfobacteria</taxon>
        <taxon>Thermodesulfobacteriales</taxon>
        <taxon>Thermodesulfobacteriaceae</taxon>
        <taxon>Caldimicrobium</taxon>
    </lineage>
</organism>
<proteinExistence type="predicted"/>
<protein>
    <recommendedName>
        <fullName evidence="2">Amidohydrolase-related domain-containing protein</fullName>
    </recommendedName>
</protein>
<dbReference type="InterPro" id="IPR050287">
    <property type="entry name" value="MTA/SAH_deaminase"/>
</dbReference>
<dbReference type="PANTHER" id="PTHR43794:SF11">
    <property type="entry name" value="AMIDOHYDROLASE-RELATED DOMAIN-CONTAINING PROTEIN"/>
    <property type="match status" value="1"/>
</dbReference>
<dbReference type="Gene3D" id="3.20.20.140">
    <property type="entry name" value="Metal-dependent hydrolases"/>
    <property type="match status" value="1"/>
</dbReference>
<dbReference type="SUPFAM" id="SSF51556">
    <property type="entry name" value="Metallo-dependent hydrolases"/>
    <property type="match status" value="1"/>
</dbReference>
<dbReference type="Proteomes" id="UP000235731">
    <property type="component" value="Unassembled WGS sequence"/>
</dbReference>
<dbReference type="Pfam" id="PF01979">
    <property type="entry name" value="Amidohydro_1"/>
    <property type="match status" value="1"/>
</dbReference>
<dbReference type="SUPFAM" id="SSF51338">
    <property type="entry name" value="Composite domain of metallo-dependent hydrolases"/>
    <property type="match status" value="1"/>
</dbReference>
<dbReference type="InterPro" id="IPR032466">
    <property type="entry name" value="Metal_Hydrolase"/>
</dbReference>
<dbReference type="EMBL" id="PNIE01000027">
    <property type="protein sequence ID" value="PMP63801.1"/>
    <property type="molecule type" value="Genomic_DNA"/>
</dbReference>
<feature type="domain" description="Amidohydrolase-related" evidence="2">
    <location>
        <begin position="68"/>
        <end position="395"/>
    </location>
</feature>
<dbReference type="GO" id="GO:0016810">
    <property type="term" value="F:hydrolase activity, acting on carbon-nitrogen (but not peptide) bonds"/>
    <property type="evidence" value="ECO:0007669"/>
    <property type="project" value="InterPro"/>
</dbReference>
<evidence type="ECO:0000313" key="4">
    <source>
        <dbReference type="Proteomes" id="UP000235731"/>
    </source>
</evidence>
<evidence type="ECO:0000256" key="1">
    <source>
        <dbReference type="ARBA" id="ARBA00022801"/>
    </source>
</evidence>
<reference evidence="3 4" key="1">
    <citation type="submission" date="2018-01" db="EMBL/GenBank/DDBJ databases">
        <title>Metagenomic assembled genomes from two thermal pools in the Uzon Caldera, Kamchatka, Russia.</title>
        <authorList>
            <person name="Wilkins L."/>
            <person name="Ettinger C."/>
        </authorList>
    </citation>
    <scope>NUCLEOTIDE SEQUENCE [LARGE SCALE GENOMIC DNA]</scope>
    <source>
        <strain evidence="3">ZAV-15</strain>
    </source>
</reference>
<keyword evidence="1" id="KW-0378">Hydrolase</keyword>
<dbReference type="InterPro" id="IPR006680">
    <property type="entry name" value="Amidohydro-rel"/>
</dbReference>
<name>A0A2N7PKP6_9BACT</name>
<accession>A0A2N7PKP6</accession>
<dbReference type="AlphaFoldDB" id="A0A2N7PKP6"/>
<evidence type="ECO:0000259" key="2">
    <source>
        <dbReference type="Pfam" id="PF01979"/>
    </source>
</evidence>
<gene>
    <name evidence="3" type="ORF">C0197_01795</name>
</gene>
<dbReference type="Gene3D" id="2.30.40.10">
    <property type="entry name" value="Urease, subunit C, domain 1"/>
    <property type="match status" value="1"/>
</dbReference>
<comment type="caution">
    <text evidence="3">The sequence shown here is derived from an EMBL/GenBank/DDBJ whole genome shotgun (WGS) entry which is preliminary data.</text>
</comment>
<evidence type="ECO:0000313" key="3">
    <source>
        <dbReference type="EMBL" id="PMP63801.1"/>
    </source>
</evidence>
<dbReference type="PANTHER" id="PTHR43794">
    <property type="entry name" value="AMINOHYDROLASE SSNA-RELATED"/>
    <property type="match status" value="1"/>
</dbReference>